<dbReference type="PANTHER" id="PTHR43308">
    <property type="entry name" value="OUTER MEMBRANE PROTEIN ALPHA-RELATED"/>
    <property type="match status" value="1"/>
</dbReference>
<gene>
    <name evidence="2" type="ORF">ACFPRA_08155</name>
</gene>
<accession>A0ABW0THA7</accession>
<dbReference type="PROSITE" id="PS51272">
    <property type="entry name" value="SLH"/>
    <property type="match status" value="3"/>
</dbReference>
<dbReference type="RefSeq" id="WP_381432502.1">
    <property type="nucleotide sequence ID" value="NZ_JBHSNO010000005.1"/>
</dbReference>
<dbReference type="PANTHER" id="PTHR43308:SF5">
    <property type="entry name" value="S-LAYER PROTEIN _ PEPTIDOGLYCAN ENDO-BETA-N-ACETYLGLUCOSAMINIDASE"/>
    <property type="match status" value="1"/>
</dbReference>
<reference evidence="3" key="1">
    <citation type="journal article" date="2019" name="Int. J. Syst. Evol. Microbiol.">
        <title>The Global Catalogue of Microorganisms (GCM) 10K type strain sequencing project: providing services to taxonomists for standard genome sequencing and annotation.</title>
        <authorList>
            <consortium name="The Broad Institute Genomics Platform"/>
            <consortium name="The Broad Institute Genome Sequencing Center for Infectious Disease"/>
            <person name="Wu L."/>
            <person name="Ma J."/>
        </authorList>
    </citation>
    <scope>NUCLEOTIDE SEQUENCE [LARGE SCALE GENOMIC DNA]</scope>
    <source>
        <strain evidence="3">CGMCC 4.1434</strain>
    </source>
</reference>
<feature type="domain" description="SLH" evidence="1">
    <location>
        <begin position="157"/>
        <end position="220"/>
    </location>
</feature>
<evidence type="ECO:0000259" key="1">
    <source>
        <dbReference type="PROSITE" id="PS51272"/>
    </source>
</evidence>
<protein>
    <submittedName>
        <fullName evidence="2">S-layer homology domain-containing protein</fullName>
    </submittedName>
</protein>
<feature type="domain" description="SLH" evidence="1">
    <location>
        <begin position="100"/>
        <end position="155"/>
    </location>
</feature>
<dbReference type="Proteomes" id="UP001596109">
    <property type="component" value="Unassembled WGS sequence"/>
</dbReference>
<dbReference type="InterPro" id="IPR051465">
    <property type="entry name" value="Cell_Envelope_Struct_Comp"/>
</dbReference>
<evidence type="ECO:0000313" key="3">
    <source>
        <dbReference type="Proteomes" id="UP001596109"/>
    </source>
</evidence>
<sequence>MVHKRKMKSPIMIGFIAVIVFSLFGFGILNVSANPIQQSFTDVHNDFWAKDEVTQLVDLGVINGYPDKQFRPALEVSRGQAANLLTNALQLTYSSYQPIFKDVSAKSSHLKGAMATYEAGIFLGKEDGTFGVGDSLTREQMATVIVRAFDLQDTGEEIHFTDEARISDSHKEGVKILAQHGITTGKEDGTFDPKTPVNRATYVVFLHRAMIQNGMIEKLPATVFVEANTYGDYTPIRFEQQFAEVPLTTTAKTYLRSNYAMQFAGEKTINHPHAKDIVYTYRVSGLSPATVTLTKRELPNGDYFLFTELRNPQRMPITVDVIQTETGLTKGVLHEFSKYPIKKNVDDTFGFDLTTYPTGIFEKTDQDGHKSQRMIGKSYQSVELYQKYPTGAESHTRELLQESEAFSGAKLGDTQLSVYRLQSRGFDVVDQWLLSSEEPLFADRKQMDAWMLESAVNYKKRNKWYTAHGPYNKMAVTIEPMPKSGRGYGRNLLLVKEDRVMALYSETGERYYENLVYNAFANLDIFRGNATYWETEVTSTYLKSLYGITAPFVDTRFNEQIALYLYNGGKAFGHTDYSVGLKNYADLLVSQKVKGNILKVDNSSYYISDYFPSAQKVKTHTSMNHALGGMNILLLAYQEFKDPVYLNTAYSIQSAIEKDKKKWIRSDGDIWYKVSPEYEFIGRDYVHLTLEDLIHSYENWSAIDPAALPVFEEMIRSKAGYLNKNKLGYTTKIKQGLERIGMSELLPAGAEHTDAL</sequence>
<dbReference type="InterPro" id="IPR001119">
    <property type="entry name" value="SLH_dom"/>
</dbReference>
<proteinExistence type="predicted"/>
<comment type="caution">
    <text evidence="2">The sequence shown here is derived from an EMBL/GenBank/DDBJ whole genome shotgun (WGS) entry which is preliminary data.</text>
</comment>
<evidence type="ECO:0000313" key="2">
    <source>
        <dbReference type="EMBL" id="MFC5588856.1"/>
    </source>
</evidence>
<feature type="domain" description="SLH" evidence="1">
    <location>
        <begin position="36"/>
        <end position="99"/>
    </location>
</feature>
<dbReference type="Pfam" id="PF00395">
    <property type="entry name" value="SLH"/>
    <property type="match status" value="3"/>
</dbReference>
<keyword evidence="3" id="KW-1185">Reference proteome</keyword>
<organism evidence="2 3">
    <name type="scientific">Sporosarcina soli</name>
    <dbReference type="NCBI Taxonomy" id="334736"/>
    <lineage>
        <taxon>Bacteria</taxon>
        <taxon>Bacillati</taxon>
        <taxon>Bacillota</taxon>
        <taxon>Bacilli</taxon>
        <taxon>Bacillales</taxon>
        <taxon>Caryophanaceae</taxon>
        <taxon>Sporosarcina</taxon>
    </lineage>
</organism>
<name>A0ABW0THA7_9BACL</name>
<dbReference type="EMBL" id="JBHSNO010000005">
    <property type="protein sequence ID" value="MFC5588856.1"/>
    <property type="molecule type" value="Genomic_DNA"/>
</dbReference>